<feature type="compositionally biased region" description="Low complexity" evidence="2">
    <location>
        <begin position="1"/>
        <end position="14"/>
    </location>
</feature>
<accession>A0A4R0RNV3</accession>
<dbReference type="InterPro" id="IPR000219">
    <property type="entry name" value="DH_dom"/>
</dbReference>
<dbReference type="EMBL" id="RWJN01000043">
    <property type="protein sequence ID" value="TCD69356.1"/>
    <property type="molecule type" value="Genomic_DNA"/>
</dbReference>
<dbReference type="InterPro" id="IPR001180">
    <property type="entry name" value="CNH_dom"/>
</dbReference>
<dbReference type="PROSITE" id="PS50003">
    <property type="entry name" value="PH_DOMAIN"/>
    <property type="match status" value="1"/>
</dbReference>
<reference evidence="6 7" key="1">
    <citation type="submission" date="2018-11" db="EMBL/GenBank/DDBJ databases">
        <title>Genome assembly of Steccherinum ochraceum LE-BIN_3174, the white-rot fungus of the Steccherinaceae family (The Residual Polyporoid clade, Polyporales, Basidiomycota).</title>
        <authorList>
            <person name="Fedorova T.V."/>
            <person name="Glazunova O.A."/>
            <person name="Landesman E.O."/>
            <person name="Moiseenko K.V."/>
            <person name="Psurtseva N.V."/>
            <person name="Savinova O.S."/>
            <person name="Shakhova N.V."/>
            <person name="Tyazhelova T.V."/>
            <person name="Vasina D.V."/>
        </authorList>
    </citation>
    <scope>NUCLEOTIDE SEQUENCE [LARGE SCALE GENOMIC DNA]</scope>
    <source>
        <strain evidence="6 7">LE-BIN_3174</strain>
    </source>
</reference>
<evidence type="ECO:0000256" key="2">
    <source>
        <dbReference type="SAM" id="MobiDB-lite"/>
    </source>
</evidence>
<keyword evidence="7" id="KW-1185">Reference proteome</keyword>
<dbReference type="PANTHER" id="PTHR46572">
    <property type="entry name" value="RHO1 GDP-GTP EXCHANGE PROTEIN 1-RELATED"/>
    <property type="match status" value="1"/>
</dbReference>
<dbReference type="OrthoDB" id="2272012at2759"/>
<gene>
    <name evidence="6" type="ORF">EIP91_007912</name>
</gene>
<feature type="compositionally biased region" description="Low complexity" evidence="2">
    <location>
        <begin position="77"/>
        <end position="89"/>
    </location>
</feature>
<evidence type="ECO:0000259" key="4">
    <source>
        <dbReference type="PROSITE" id="PS50010"/>
    </source>
</evidence>
<dbReference type="InterPro" id="IPR035899">
    <property type="entry name" value="DBL_dom_sf"/>
</dbReference>
<feature type="region of interest" description="Disordered" evidence="2">
    <location>
        <begin position="1"/>
        <end position="161"/>
    </location>
</feature>
<dbReference type="Gene3D" id="1.20.900.10">
    <property type="entry name" value="Dbl homology (DH) domain"/>
    <property type="match status" value="1"/>
</dbReference>
<dbReference type="PROSITE" id="PS50219">
    <property type="entry name" value="CNH"/>
    <property type="match status" value="1"/>
</dbReference>
<feature type="domain" description="CNH" evidence="5">
    <location>
        <begin position="602"/>
        <end position="913"/>
    </location>
</feature>
<dbReference type="SMART" id="SM00233">
    <property type="entry name" value="PH"/>
    <property type="match status" value="1"/>
</dbReference>
<feature type="compositionally biased region" description="Low complexity" evidence="2">
    <location>
        <begin position="131"/>
        <end position="142"/>
    </location>
</feature>
<feature type="compositionally biased region" description="Polar residues" evidence="2">
    <location>
        <begin position="148"/>
        <end position="160"/>
    </location>
</feature>
<feature type="domain" description="PH" evidence="3">
    <location>
        <begin position="433"/>
        <end position="565"/>
    </location>
</feature>
<proteinExistence type="predicted"/>
<dbReference type="PROSITE" id="PS50010">
    <property type="entry name" value="DH_2"/>
    <property type="match status" value="1"/>
</dbReference>
<dbReference type="Pfam" id="PF00621">
    <property type="entry name" value="RhoGEF"/>
    <property type="match status" value="1"/>
</dbReference>
<dbReference type="PANTHER" id="PTHR46572:SF1">
    <property type="entry name" value="RHO1 GUANINE NUCLEOTIDE EXCHANGE FACTOR TUS1"/>
    <property type="match status" value="1"/>
</dbReference>
<dbReference type="Proteomes" id="UP000292702">
    <property type="component" value="Unassembled WGS sequence"/>
</dbReference>
<sequence length="967" mass="108667">MHATRPHPNIAIPPGAAPPTNPSPVADGWDFLVTPPERDPLGLWSESHRHSSFTPATPLSSSLPHDITFPVPDHSSRPPSRASSAYESAAVHHARQEPSLHRSTSQRASLRPSPTVRSAYHRPTKSEVTLTTPTSSSSRPPSFIEGSSGESTPELASTQLPDDVVSKNLLDDESRLRHFQKGTLMDVDEEWYKLVPAEAQNVLGKEEVLRQSVLFELIKSEREYVRDLEAMKQVFIRNLRDYSPIPPKRVEAFIAEVFCNLDPLLRYHQEMLVRLFNRQMEQHPIIQGVADIVLSTTVEFGPAYEEYIKHYPLAEARHRAELRRNPAYQSFLFQCSDHPRVRRRDLITFLSRPVTRLPRLALLLQTIDKHTAPELDDKKDLPLILELLNKYIKSSQPGIEAAESKVKFWALCESLIYQKGEIIDMDLYDQSRTLLHAGALFRRYRSKADVSHTWAELHVALLDNYLLILRPEERPNGAIRYGVVSRPIPLEYLRLGSFDGTPELRKEKEKMAGYDIPMFRSSRTVKVYPFKVYHSSSPNTRAYTFFAPGEAERDTWKAKLMDALEVRKVGQDANKLFAPLTVNEGFFKASGLSVSNLGARFTGKITCAAPFSSNGRNFVAIGCPSGVYVMHRDESRPKPKKVLQLSNPKSLYALQDFNRFVILFDGGLHAYSLDLLGRVALQLSTPQSLDKSLERISGSDAVVLFAKVGKIGQRTMVLYTTKSFLQVSLHALSVVHPSEINLNPNQRTPSSFRVFGEPASISKDVHDITALHRHIGICTERGIQMADPTNLNASTQTPTVVPNFNSADGNPPMQTLQRRCAGAKPLGLVRCDDSQLIVIYNNVGCYINKDGTPARSSGYLRWETRADSFAHRGAHLILVSSSFIEIRSLNTGKLVQVIEGSDMRLVHSSERSVMVTMKNDAKSGSELEYKLVELVETANLEEQQLQEAQMRTPGVRASQKIWDEWDM</sequence>
<evidence type="ECO:0000259" key="5">
    <source>
        <dbReference type="PROSITE" id="PS50219"/>
    </source>
</evidence>
<evidence type="ECO:0008006" key="8">
    <source>
        <dbReference type="Google" id="ProtNLM"/>
    </source>
</evidence>
<dbReference type="GO" id="GO:0005085">
    <property type="term" value="F:guanyl-nucleotide exchange factor activity"/>
    <property type="evidence" value="ECO:0007669"/>
    <property type="project" value="UniProtKB-KW"/>
</dbReference>
<dbReference type="Gene3D" id="2.30.29.30">
    <property type="entry name" value="Pleckstrin-homology domain (PH domain)/Phosphotyrosine-binding domain (PTB)"/>
    <property type="match status" value="1"/>
</dbReference>
<dbReference type="SUPFAM" id="SSF50729">
    <property type="entry name" value="PH domain-like"/>
    <property type="match status" value="1"/>
</dbReference>
<evidence type="ECO:0000313" key="7">
    <source>
        <dbReference type="Proteomes" id="UP000292702"/>
    </source>
</evidence>
<comment type="caution">
    <text evidence="6">The sequence shown here is derived from an EMBL/GenBank/DDBJ whole genome shotgun (WGS) entry which is preliminary data.</text>
</comment>
<dbReference type="InterPro" id="IPR052233">
    <property type="entry name" value="Rho-type_GEFs"/>
</dbReference>
<feature type="domain" description="DH" evidence="4">
    <location>
        <begin position="209"/>
        <end position="398"/>
    </location>
</feature>
<evidence type="ECO:0000256" key="1">
    <source>
        <dbReference type="ARBA" id="ARBA00022658"/>
    </source>
</evidence>
<keyword evidence="1" id="KW-0344">Guanine-nucleotide releasing factor</keyword>
<organism evidence="6 7">
    <name type="scientific">Steccherinum ochraceum</name>
    <dbReference type="NCBI Taxonomy" id="92696"/>
    <lineage>
        <taxon>Eukaryota</taxon>
        <taxon>Fungi</taxon>
        <taxon>Dikarya</taxon>
        <taxon>Basidiomycota</taxon>
        <taxon>Agaricomycotina</taxon>
        <taxon>Agaricomycetes</taxon>
        <taxon>Polyporales</taxon>
        <taxon>Steccherinaceae</taxon>
        <taxon>Steccherinum</taxon>
    </lineage>
</organism>
<evidence type="ECO:0000313" key="6">
    <source>
        <dbReference type="EMBL" id="TCD69356.1"/>
    </source>
</evidence>
<feature type="compositionally biased region" description="Polar residues" evidence="2">
    <location>
        <begin position="52"/>
        <end position="63"/>
    </location>
</feature>
<dbReference type="SUPFAM" id="SSF48065">
    <property type="entry name" value="DBL homology domain (DH-domain)"/>
    <property type="match status" value="1"/>
</dbReference>
<dbReference type="Pfam" id="PF00780">
    <property type="entry name" value="CNH"/>
    <property type="match status" value="1"/>
</dbReference>
<dbReference type="InterPro" id="IPR001849">
    <property type="entry name" value="PH_domain"/>
</dbReference>
<dbReference type="AlphaFoldDB" id="A0A4R0RNV3"/>
<name>A0A4R0RNV3_9APHY</name>
<dbReference type="CDD" id="cd00160">
    <property type="entry name" value="RhoGEF"/>
    <property type="match status" value="1"/>
</dbReference>
<dbReference type="STRING" id="92696.A0A4R0RNV3"/>
<dbReference type="SMART" id="SM00325">
    <property type="entry name" value="RhoGEF"/>
    <property type="match status" value="1"/>
</dbReference>
<evidence type="ECO:0000259" key="3">
    <source>
        <dbReference type="PROSITE" id="PS50003"/>
    </source>
</evidence>
<protein>
    <recommendedName>
        <fullName evidence="8">RHO1 GDP-GTP exchange protein 2</fullName>
    </recommendedName>
</protein>
<dbReference type="InterPro" id="IPR011993">
    <property type="entry name" value="PH-like_dom_sf"/>
</dbReference>
<dbReference type="SMART" id="SM00036">
    <property type="entry name" value="CNH"/>
    <property type="match status" value="1"/>
</dbReference>